<name>A0A8V0ZKU5_CHICK</name>
<protein>
    <submittedName>
        <fullName evidence="1">Uncharacterized protein</fullName>
    </submittedName>
</protein>
<organism evidence="1 2">
    <name type="scientific">Gallus gallus</name>
    <name type="common">Chicken</name>
    <dbReference type="NCBI Taxonomy" id="9031"/>
    <lineage>
        <taxon>Eukaryota</taxon>
        <taxon>Metazoa</taxon>
        <taxon>Chordata</taxon>
        <taxon>Craniata</taxon>
        <taxon>Vertebrata</taxon>
        <taxon>Euteleostomi</taxon>
        <taxon>Archelosauria</taxon>
        <taxon>Archosauria</taxon>
        <taxon>Dinosauria</taxon>
        <taxon>Saurischia</taxon>
        <taxon>Theropoda</taxon>
        <taxon>Coelurosauria</taxon>
        <taxon>Aves</taxon>
        <taxon>Neognathae</taxon>
        <taxon>Galloanserae</taxon>
        <taxon>Galliformes</taxon>
        <taxon>Phasianidae</taxon>
        <taxon>Phasianinae</taxon>
        <taxon>Gallus</taxon>
    </lineage>
</organism>
<dbReference type="Proteomes" id="UP000000539">
    <property type="component" value="Chromosome 5"/>
</dbReference>
<reference evidence="1" key="1">
    <citation type="submission" date="2020-11" db="EMBL/GenBank/DDBJ databases">
        <title>Gallus gallus (Chicken) genome, bGalGal1, GRCg7b, maternal haplotype autosomes + Z &amp; W.</title>
        <authorList>
            <person name="Warren W."/>
            <person name="Formenti G."/>
            <person name="Fedrigo O."/>
            <person name="Haase B."/>
            <person name="Mountcastle J."/>
            <person name="Balacco J."/>
            <person name="Tracey A."/>
            <person name="Schneider V."/>
            <person name="Okimoto R."/>
            <person name="Cheng H."/>
            <person name="Hawken R."/>
            <person name="Howe K."/>
            <person name="Jarvis E.D."/>
        </authorList>
    </citation>
    <scope>NUCLEOTIDE SEQUENCE [LARGE SCALE GENOMIC DNA]</scope>
    <source>
        <strain evidence="1">Broiler</strain>
    </source>
</reference>
<dbReference type="Ensembl" id="ENSGALT00010053154.1">
    <property type="protein sequence ID" value="ENSGALP00010032024.1"/>
    <property type="gene ID" value="ENSGALG00010021851.1"/>
</dbReference>
<evidence type="ECO:0000313" key="2">
    <source>
        <dbReference type="Proteomes" id="UP000000539"/>
    </source>
</evidence>
<reference evidence="1" key="2">
    <citation type="submission" date="2025-08" db="UniProtKB">
        <authorList>
            <consortium name="Ensembl"/>
        </authorList>
    </citation>
    <scope>IDENTIFICATION</scope>
    <source>
        <strain evidence="1">broiler</strain>
    </source>
</reference>
<sequence>MSSFSGTDISSSTVQGWLTWPEMLKSFVPELRSRPKPANHAPPRRQMVGATATVSTLATVVGQPKTPAGNQSRERCRRESGEWRWAEGLQDVPTSAGKGGLRRGLPCLPSMDSMSAVSSPQISPASYASLMATCGGDNRQLAAGDVPTCVPLRPWRPPAGAGFPLICVHHQVLGSDRMRCRCRHSVPSHSSVSPVFPLLRLPTTPPLSPPRSQCP</sequence>
<accession>A0A8V0ZKU5</accession>
<dbReference type="GeneTree" id="ENSGT01100000264273"/>
<proteinExistence type="predicted"/>
<dbReference type="AlphaFoldDB" id="A0A8V0ZKU5"/>
<reference evidence="1" key="3">
    <citation type="submission" date="2025-09" db="UniProtKB">
        <authorList>
            <consortium name="Ensembl"/>
        </authorList>
    </citation>
    <scope>IDENTIFICATION</scope>
    <source>
        <strain evidence="1">broiler</strain>
    </source>
</reference>
<evidence type="ECO:0000313" key="1">
    <source>
        <dbReference type="Ensembl" id="ENSGALP00010032024.1"/>
    </source>
</evidence>
<keyword evidence="2" id="KW-1185">Reference proteome</keyword>